<accession>A0A9X2BXB2</accession>
<dbReference type="RefSeq" id="WP_275680424.1">
    <property type="nucleotide sequence ID" value="NZ_JAJLJH010000001.1"/>
</dbReference>
<dbReference type="AlphaFoldDB" id="A0A9X2BXB2"/>
<dbReference type="Proteomes" id="UP001139353">
    <property type="component" value="Unassembled WGS sequence"/>
</dbReference>
<dbReference type="GO" id="GO:0009279">
    <property type="term" value="C:cell outer membrane"/>
    <property type="evidence" value="ECO:0007669"/>
    <property type="project" value="UniProtKB-SubCell"/>
</dbReference>
<dbReference type="InterPro" id="IPR011250">
    <property type="entry name" value="OMP/PagP_B-barrel"/>
</dbReference>
<feature type="domain" description="Outer membrane protein beta-barrel" evidence="4">
    <location>
        <begin position="12"/>
        <end position="171"/>
    </location>
</feature>
<organism evidence="5 6">
    <name type="scientific">Scleromatobacter humisilvae</name>
    <dbReference type="NCBI Taxonomy" id="2897159"/>
    <lineage>
        <taxon>Bacteria</taxon>
        <taxon>Pseudomonadati</taxon>
        <taxon>Pseudomonadota</taxon>
        <taxon>Betaproteobacteria</taxon>
        <taxon>Burkholderiales</taxon>
        <taxon>Sphaerotilaceae</taxon>
        <taxon>Scleromatobacter</taxon>
    </lineage>
</organism>
<evidence type="ECO:0000256" key="2">
    <source>
        <dbReference type="ARBA" id="ARBA00022729"/>
    </source>
</evidence>
<comment type="caution">
    <text evidence="5">The sequence shown here is derived from an EMBL/GenBank/DDBJ whole genome shotgun (WGS) entry which is preliminary data.</text>
</comment>
<keyword evidence="6" id="KW-1185">Reference proteome</keyword>
<dbReference type="Pfam" id="PF13505">
    <property type="entry name" value="OMP_b-brl"/>
    <property type="match status" value="1"/>
</dbReference>
<dbReference type="EMBL" id="JAJLJH010000001">
    <property type="protein sequence ID" value="MCK9684393.1"/>
    <property type="molecule type" value="Genomic_DNA"/>
</dbReference>
<dbReference type="Gene3D" id="2.40.160.20">
    <property type="match status" value="1"/>
</dbReference>
<gene>
    <name evidence="5" type="ORF">LPC04_01580</name>
</gene>
<dbReference type="SUPFAM" id="SSF56925">
    <property type="entry name" value="OMPA-like"/>
    <property type="match status" value="1"/>
</dbReference>
<name>A0A9X2BXB2_9BURK</name>
<reference evidence="5" key="1">
    <citation type="submission" date="2021-11" db="EMBL/GenBank/DDBJ databases">
        <title>BS-T2-15 a new species belonging to the Comamonadaceae family isolated from the soil of a French oak forest.</title>
        <authorList>
            <person name="Mieszkin S."/>
            <person name="Alain K."/>
        </authorList>
    </citation>
    <scope>NUCLEOTIDE SEQUENCE</scope>
    <source>
        <strain evidence="5">BS-T2-15</strain>
    </source>
</reference>
<evidence type="ECO:0000256" key="1">
    <source>
        <dbReference type="ARBA" id="ARBA00004442"/>
    </source>
</evidence>
<evidence type="ECO:0000313" key="5">
    <source>
        <dbReference type="EMBL" id="MCK9684393.1"/>
    </source>
</evidence>
<sequence>MFKTSNLVRGTVAAASLLIAGGALAEGTFTPEIGIGYGSGKQIGIPGDRQTFTYNLGFGYSDVSGFGARAVVIADGDLVRGVFTDTRSFDNFVGAEATYSLPLQDRLKLTGGLGVGRTKLDDGNGGVANSGSITDGLLSLGLQFKFHAHYAMELRVSHLTSSNVTSTTLQAQFPF</sequence>
<dbReference type="InterPro" id="IPR027385">
    <property type="entry name" value="Beta-barrel_OMP"/>
</dbReference>
<evidence type="ECO:0000313" key="6">
    <source>
        <dbReference type="Proteomes" id="UP001139353"/>
    </source>
</evidence>
<keyword evidence="2 3" id="KW-0732">Signal</keyword>
<evidence type="ECO:0000259" key="4">
    <source>
        <dbReference type="Pfam" id="PF13505"/>
    </source>
</evidence>
<feature type="chain" id="PRO_5040840346" evidence="3">
    <location>
        <begin position="26"/>
        <end position="175"/>
    </location>
</feature>
<comment type="subcellular location">
    <subcellularLocation>
        <location evidence="1">Cell outer membrane</location>
    </subcellularLocation>
</comment>
<feature type="signal peptide" evidence="3">
    <location>
        <begin position="1"/>
        <end position="25"/>
    </location>
</feature>
<proteinExistence type="predicted"/>
<protein>
    <submittedName>
        <fullName evidence="5">Porin family protein</fullName>
    </submittedName>
</protein>
<evidence type="ECO:0000256" key="3">
    <source>
        <dbReference type="SAM" id="SignalP"/>
    </source>
</evidence>